<accession>A0A0E9V0B6</accession>
<name>A0A0E9V0B6_ANGAN</name>
<dbReference type="AlphaFoldDB" id="A0A0E9V0B6"/>
<evidence type="ECO:0000313" key="1">
    <source>
        <dbReference type="EMBL" id="JAH70870.1"/>
    </source>
</evidence>
<sequence>MVSQICKWGFDIHKWGFTNL</sequence>
<organism evidence="1">
    <name type="scientific">Anguilla anguilla</name>
    <name type="common">European freshwater eel</name>
    <name type="synonym">Muraena anguilla</name>
    <dbReference type="NCBI Taxonomy" id="7936"/>
    <lineage>
        <taxon>Eukaryota</taxon>
        <taxon>Metazoa</taxon>
        <taxon>Chordata</taxon>
        <taxon>Craniata</taxon>
        <taxon>Vertebrata</taxon>
        <taxon>Euteleostomi</taxon>
        <taxon>Actinopterygii</taxon>
        <taxon>Neopterygii</taxon>
        <taxon>Teleostei</taxon>
        <taxon>Anguilliformes</taxon>
        <taxon>Anguillidae</taxon>
        <taxon>Anguilla</taxon>
    </lineage>
</organism>
<reference evidence="1" key="1">
    <citation type="submission" date="2014-11" db="EMBL/GenBank/DDBJ databases">
        <authorList>
            <person name="Amaro Gonzalez C."/>
        </authorList>
    </citation>
    <scope>NUCLEOTIDE SEQUENCE</scope>
</reference>
<protein>
    <submittedName>
        <fullName evidence="1">Uncharacterized protein</fullName>
    </submittedName>
</protein>
<dbReference type="EMBL" id="GBXM01037707">
    <property type="protein sequence ID" value="JAH70870.1"/>
    <property type="molecule type" value="Transcribed_RNA"/>
</dbReference>
<reference evidence="1" key="2">
    <citation type="journal article" date="2015" name="Fish Shellfish Immunol.">
        <title>Early steps in the European eel (Anguilla anguilla)-Vibrio vulnificus interaction in the gills: Role of the RtxA13 toxin.</title>
        <authorList>
            <person name="Callol A."/>
            <person name="Pajuelo D."/>
            <person name="Ebbesson L."/>
            <person name="Teles M."/>
            <person name="MacKenzie S."/>
            <person name="Amaro C."/>
        </authorList>
    </citation>
    <scope>NUCLEOTIDE SEQUENCE</scope>
</reference>
<proteinExistence type="predicted"/>